<comment type="caution">
    <text evidence="6">The sequence shown here is derived from an EMBL/GenBank/DDBJ whole genome shotgun (WGS) entry which is preliminary data.</text>
</comment>
<evidence type="ECO:0000313" key="6">
    <source>
        <dbReference type="EMBL" id="KAG5679960.1"/>
    </source>
</evidence>
<reference evidence="6" key="1">
    <citation type="submission" date="2021-03" db="EMBL/GenBank/DDBJ databases">
        <title>Chromosome level genome of the anhydrobiotic midge Polypedilum vanderplanki.</title>
        <authorList>
            <person name="Yoshida Y."/>
            <person name="Kikawada T."/>
            <person name="Gusev O."/>
        </authorList>
    </citation>
    <scope>NUCLEOTIDE SEQUENCE</scope>
    <source>
        <strain evidence="6">NIAS01</strain>
        <tissue evidence="6">Whole body or cell culture</tissue>
    </source>
</reference>
<dbReference type="InterPro" id="IPR032675">
    <property type="entry name" value="LRR_dom_sf"/>
</dbReference>
<proteinExistence type="predicted"/>
<keyword evidence="3" id="KW-0732">Signal</keyword>
<dbReference type="EMBL" id="JADBJN010000001">
    <property type="protein sequence ID" value="KAG5679960.1"/>
    <property type="molecule type" value="Genomic_DNA"/>
</dbReference>
<gene>
    <name evidence="6" type="ORF">PVAND_009495</name>
</gene>
<comment type="subcellular location">
    <subcellularLocation>
        <location evidence="1">Membrane</location>
        <topology evidence="1">Single-pass membrane protein</topology>
    </subcellularLocation>
</comment>
<dbReference type="InterPro" id="IPR001611">
    <property type="entry name" value="Leu-rich_rpt"/>
</dbReference>
<keyword evidence="5" id="KW-0472">Membrane</keyword>
<dbReference type="PANTHER" id="PTHR24365">
    <property type="entry name" value="TOLL-LIKE RECEPTOR"/>
    <property type="match status" value="1"/>
</dbReference>
<name>A0A9J6CDR0_POLVA</name>
<dbReference type="Pfam" id="PF13855">
    <property type="entry name" value="LRR_8"/>
    <property type="match status" value="1"/>
</dbReference>
<keyword evidence="7" id="KW-1185">Reference proteome</keyword>
<dbReference type="GO" id="GO:0038023">
    <property type="term" value="F:signaling receptor activity"/>
    <property type="evidence" value="ECO:0007669"/>
    <property type="project" value="TreeGrafter"/>
</dbReference>
<dbReference type="OrthoDB" id="7783855at2759"/>
<keyword evidence="4" id="KW-1133">Transmembrane helix</keyword>
<accession>A0A9J6CDR0</accession>
<dbReference type="Proteomes" id="UP001107558">
    <property type="component" value="Chromosome 1"/>
</dbReference>
<dbReference type="AlphaFoldDB" id="A0A9J6CDR0"/>
<sequence length="207" mass="23634">MSAVQIYVEAETIDCHYDKLTWVYMPKPIYYCNVKNRDIFSNGLKVKIDGASGKHWSGFSGNNQVEGISIVWASNMKYFPSNIENVFTNLILIQISNSKLIHITSEDLKPFPKLKFLSFLGNLIEFIPENLFIHNQDLEVIGLDFNKIQHIDKKAFNKLNKLKVLDLLNNVCTSVGNADTRNDVLITIKQIERGACQSDKYATRTEN</sequence>
<evidence type="ECO:0000256" key="2">
    <source>
        <dbReference type="ARBA" id="ARBA00022692"/>
    </source>
</evidence>
<evidence type="ECO:0000256" key="3">
    <source>
        <dbReference type="ARBA" id="ARBA00022729"/>
    </source>
</evidence>
<evidence type="ECO:0000256" key="4">
    <source>
        <dbReference type="ARBA" id="ARBA00022989"/>
    </source>
</evidence>
<keyword evidence="2" id="KW-0812">Transmembrane</keyword>
<evidence type="ECO:0000256" key="5">
    <source>
        <dbReference type="ARBA" id="ARBA00023136"/>
    </source>
</evidence>
<organism evidence="6 7">
    <name type="scientific">Polypedilum vanderplanki</name>
    <name type="common">Sleeping chironomid midge</name>
    <dbReference type="NCBI Taxonomy" id="319348"/>
    <lineage>
        <taxon>Eukaryota</taxon>
        <taxon>Metazoa</taxon>
        <taxon>Ecdysozoa</taxon>
        <taxon>Arthropoda</taxon>
        <taxon>Hexapoda</taxon>
        <taxon>Insecta</taxon>
        <taxon>Pterygota</taxon>
        <taxon>Neoptera</taxon>
        <taxon>Endopterygota</taxon>
        <taxon>Diptera</taxon>
        <taxon>Nematocera</taxon>
        <taxon>Chironomoidea</taxon>
        <taxon>Chironomidae</taxon>
        <taxon>Chironominae</taxon>
        <taxon>Polypedilum</taxon>
        <taxon>Polypedilum</taxon>
    </lineage>
</organism>
<dbReference type="GO" id="GO:0007165">
    <property type="term" value="P:signal transduction"/>
    <property type="evidence" value="ECO:0007669"/>
    <property type="project" value="TreeGrafter"/>
</dbReference>
<dbReference type="Gene3D" id="3.80.10.10">
    <property type="entry name" value="Ribonuclease Inhibitor"/>
    <property type="match status" value="1"/>
</dbReference>
<dbReference type="SUPFAM" id="SSF52058">
    <property type="entry name" value="L domain-like"/>
    <property type="match status" value="1"/>
</dbReference>
<evidence type="ECO:0000256" key="1">
    <source>
        <dbReference type="ARBA" id="ARBA00004167"/>
    </source>
</evidence>
<dbReference type="PANTHER" id="PTHR24365:SF541">
    <property type="entry name" value="PROTEIN TOLL-RELATED"/>
    <property type="match status" value="1"/>
</dbReference>
<dbReference type="GO" id="GO:0005886">
    <property type="term" value="C:plasma membrane"/>
    <property type="evidence" value="ECO:0007669"/>
    <property type="project" value="TreeGrafter"/>
</dbReference>
<protein>
    <submittedName>
        <fullName evidence="6">Uncharacterized protein</fullName>
    </submittedName>
</protein>
<evidence type="ECO:0000313" key="7">
    <source>
        <dbReference type="Proteomes" id="UP001107558"/>
    </source>
</evidence>